<feature type="region of interest" description="Disordered" evidence="1">
    <location>
        <begin position="1"/>
        <end position="30"/>
    </location>
</feature>
<keyword evidence="2" id="KW-0472">Membrane</keyword>
<keyword evidence="2" id="KW-0812">Transmembrane</keyword>
<sequence length="564" mass="63575">MLLSQTTSGASSPTTSSPFSSPEDKKYGSEFGARRTVSSPVLTQPRTAVLSSSAKVLSSPLTTANPNIKRSETTLSKHKVYPLSLKPAKFIRLKTARVKEKYINLANAALVGGACLSIADLAFDLIMVREYTMAGSFGYATAIITTIAINIFMQLLFVYVQYHRAGLMVMLKEAALVVTFAKPGVDAYRVITKQKQRPNTVIDPHNEMVLNRLIELLFECIPSTFIQAMALVKEQNSTVALLSFVSSVMTVSFISASISIEKDVSSKARSESPNFYGFCPLDSRRRTVGVCFCVFFISFFQLTAKVAACALCSIEGSTVLLTYIFIEVGIMYIYKVSSGNFLYWWSIKSLRLRVISSLITRLVMKLIMDFTGMMFTRHPLEMGGGFYSLNLAFTPIVCLYFGSRYLEYTLDSTVREELHGVYTPLQVYGSIGSILVLQMFTFILFVFLIKPSYKSTFTNFQSGSDFCIECFRFAKKDVAKLKIFCKHKAMWSDHESELRHWLNDNLKGWVQNKPEWFDEHKQAIIPDDLVDDPKLLLNIRGREIKTIQQRRRSSVGLVQVEMFE</sequence>
<comment type="caution">
    <text evidence="3">The sequence shown here is derived from an EMBL/GenBank/DDBJ whole genome shotgun (WGS) entry which is preliminary data.</text>
</comment>
<feature type="transmembrane region" description="Helical" evidence="2">
    <location>
        <begin position="102"/>
        <end position="119"/>
    </location>
</feature>
<evidence type="ECO:0000313" key="4">
    <source>
        <dbReference type="Proteomes" id="UP001165160"/>
    </source>
</evidence>
<feature type="transmembrane region" description="Helical" evidence="2">
    <location>
        <begin position="139"/>
        <end position="160"/>
    </location>
</feature>
<reference evidence="4" key="1">
    <citation type="journal article" date="2023" name="Commun. Biol.">
        <title>Genome analysis of Parmales, the sister group of diatoms, reveals the evolutionary specialization of diatoms from phago-mixotrophs to photoautotrophs.</title>
        <authorList>
            <person name="Ban H."/>
            <person name="Sato S."/>
            <person name="Yoshikawa S."/>
            <person name="Yamada K."/>
            <person name="Nakamura Y."/>
            <person name="Ichinomiya M."/>
            <person name="Sato N."/>
            <person name="Blanc-Mathieu R."/>
            <person name="Endo H."/>
            <person name="Kuwata A."/>
            <person name="Ogata H."/>
        </authorList>
    </citation>
    <scope>NUCLEOTIDE SEQUENCE [LARGE SCALE GENOMIC DNA]</scope>
    <source>
        <strain evidence="4">NIES 3699</strain>
    </source>
</reference>
<proteinExistence type="predicted"/>
<dbReference type="EMBL" id="BRXX01000318">
    <property type="protein sequence ID" value="GMI04626.1"/>
    <property type="molecule type" value="Genomic_DNA"/>
</dbReference>
<dbReference type="AlphaFoldDB" id="A0A9W7CEF4"/>
<feature type="transmembrane region" description="Helical" evidence="2">
    <location>
        <begin position="287"/>
        <end position="304"/>
    </location>
</feature>
<feature type="compositionally biased region" description="Low complexity" evidence="1">
    <location>
        <begin position="1"/>
        <end position="21"/>
    </location>
</feature>
<feature type="transmembrane region" description="Helical" evidence="2">
    <location>
        <begin position="387"/>
        <end position="406"/>
    </location>
</feature>
<name>A0A9W7CEF4_9STRA</name>
<evidence type="ECO:0000256" key="2">
    <source>
        <dbReference type="SAM" id="Phobius"/>
    </source>
</evidence>
<evidence type="ECO:0000313" key="3">
    <source>
        <dbReference type="EMBL" id="GMI04626.1"/>
    </source>
</evidence>
<keyword evidence="2" id="KW-1133">Transmembrane helix</keyword>
<gene>
    <name evidence="3" type="ORF">TrVE_jg9930</name>
</gene>
<dbReference type="Proteomes" id="UP001165160">
    <property type="component" value="Unassembled WGS sequence"/>
</dbReference>
<accession>A0A9W7CEF4</accession>
<organism evidence="3 4">
    <name type="scientific">Triparma verrucosa</name>
    <dbReference type="NCBI Taxonomy" id="1606542"/>
    <lineage>
        <taxon>Eukaryota</taxon>
        <taxon>Sar</taxon>
        <taxon>Stramenopiles</taxon>
        <taxon>Ochrophyta</taxon>
        <taxon>Bolidophyceae</taxon>
        <taxon>Parmales</taxon>
        <taxon>Triparmaceae</taxon>
        <taxon>Triparma</taxon>
    </lineage>
</organism>
<evidence type="ECO:0000256" key="1">
    <source>
        <dbReference type="SAM" id="MobiDB-lite"/>
    </source>
</evidence>
<protein>
    <submittedName>
        <fullName evidence="3">Uncharacterized protein</fullName>
    </submittedName>
</protein>
<feature type="transmembrane region" description="Helical" evidence="2">
    <location>
        <begin position="426"/>
        <end position="449"/>
    </location>
</feature>
<keyword evidence="4" id="KW-1185">Reference proteome</keyword>